<gene>
    <name evidence="2" type="ORF">H8N03_09135</name>
</gene>
<dbReference type="Pfam" id="PF10006">
    <property type="entry name" value="DUF2249"/>
    <property type="match status" value="1"/>
</dbReference>
<accession>A0A923MQ17</accession>
<keyword evidence="3" id="KW-1185">Reference proteome</keyword>
<evidence type="ECO:0000313" key="3">
    <source>
        <dbReference type="Proteomes" id="UP000608513"/>
    </source>
</evidence>
<proteinExistence type="predicted"/>
<sequence>MTQTASRIDVRAIAPRDRHPLIFSTFHALSAGQALELVNDHDPRPLYYQFNAQMPGQFAWDYLEAGPDLWRVAITRTQAGPAAESGSCCGGGCGG</sequence>
<evidence type="ECO:0000313" key="2">
    <source>
        <dbReference type="EMBL" id="MBC5783105.1"/>
    </source>
</evidence>
<protein>
    <submittedName>
        <fullName evidence="2">DUF2249 domain-containing protein</fullName>
    </submittedName>
</protein>
<reference evidence="2" key="1">
    <citation type="submission" date="2020-08" db="EMBL/GenBank/DDBJ databases">
        <title>Ramlibacter sp. USB13 16S ribosomal RNA gene genome sequencing and assembly.</title>
        <authorList>
            <person name="Kang M."/>
        </authorList>
    </citation>
    <scope>NUCLEOTIDE SEQUENCE</scope>
    <source>
        <strain evidence="2">USB13</strain>
    </source>
</reference>
<feature type="domain" description="DUF2249" evidence="1">
    <location>
        <begin position="8"/>
        <end position="76"/>
    </location>
</feature>
<dbReference type="Proteomes" id="UP000608513">
    <property type="component" value="Unassembled WGS sequence"/>
</dbReference>
<dbReference type="AlphaFoldDB" id="A0A923MQ17"/>
<dbReference type="InterPro" id="IPR018720">
    <property type="entry name" value="DUF2249"/>
</dbReference>
<evidence type="ECO:0000259" key="1">
    <source>
        <dbReference type="Pfam" id="PF10006"/>
    </source>
</evidence>
<dbReference type="EMBL" id="JACORT010000003">
    <property type="protein sequence ID" value="MBC5783105.1"/>
    <property type="molecule type" value="Genomic_DNA"/>
</dbReference>
<name>A0A923MQ17_9BURK</name>
<organism evidence="2 3">
    <name type="scientific">Ramlibacter cellulosilyticus</name>
    <dbReference type="NCBI Taxonomy" id="2764187"/>
    <lineage>
        <taxon>Bacteria</taxon>
        <taxon>Pseudomonadati</taxon>
        <taxon>Pseudomonadota</taxon>
        <taxon>Betaproteobacteria</taxon>
        <taxon>Burkholderiales</taxon>
        <taxon>Comamonadaceae</taxon>
        <taxon>Ramlibacter</taxon>
    </lineage>
</organism>
<comment type="caution">
    <text evidence="2">The sequence shown here is derived from an EMBL/GenBank/DDBJ whole genome shotgun (WGS) entry which is preliminary data.</text>
</comment>
<dbReference type="RefSeq" id="WP_187075858.1">
    <property type="nucleotide sequence ID" value="NZ_JACORT010000003.1"/>
</dbReference>